<dbReference type="Gene3D" id="1.10.238.10">
    <property type="entry name" value="EF-hand"/>
    <property type="match status" value="1"/>
</dbReference>
<dbReference type="EMBL" id="FOQH01000009">
    <property type="protein sequence ID" value="SFI73252.1"/>
    <property type="molecule type" value="Genomic_DNA"/>
</dbReference>
<dbReference type="InterPro" id="IPR002048">
    <property type="entry name" value="EF_hand_dom"/>
</dbReference>
<dbReference type="SUPFAM" id="SSF47473">
    <property type="entry name" value="EF-hand"/>
    <property type="match status" value="1"/>
</dbReference>
<reference evidence="4 5" key="1">
    <citation type="submission" date="2016-10" db="EMBL/GenBank/DDBJ databases">
        <authorList>
            <person name="de Groot N.N."/>
        </authorList>
    </citation>
    <scope>NUCLEOTIDE SEQUENCE [LARGE SCALE GENOMIC DNA]</scope>
    <source>
        <strain evidence="4 5">CGMCC 1.11030</strain>
    </source>
</reference>
<feature type="chain" id="PRO_5011641475" evidence="2">
    <location>
        <begin position="24"/>
        <end position="186"/>
    </location>
</feature>
<evidence type="ECO:0000313" key="4">
    <source>
        <dbReference type="EMBL" id="SFI73252.1"/>
    </source>
</evidence>
<name>A0A1I3KL78_9RHOB</name>
<dbReference type="PROSITE" id="PS50222">
    <property type="entry name" value="EF_HAND_2"/>
    <property type="match status" value="1"/>
</dbReference>
<dbReference type="OrthoDB" id="5470953at2"/>
<feature type="domain" description="EF-hand" evidence="3">
    <location>
        <begin position="118"/>
        <end position="153"/>
    </location>
</feature>
<feature type="compositionally biased region" description="Gly residues" evidence="1">
    <location>
        <begin position="161"/>
        <end position="175"/>
    </location>
</feature>
<dbReference type="InterPro" id="IPR011992">
    <property type="entry name" value="EF-hand-dom_pair"/>
</dbReference>
<keyword evidence="5" id="KW-1185">Reference proteome</keyword>
<proteinExistence type="predicted"/>
<keyword evidence="2" id="KW-0732">Signal</keyword>
<protein>
    <submittedName>
        <fullName evidence="4">EF hand</fullName>
    </submittedName>
</protein>
<evidence type="ECO:0000256" key="2">
    <source>
        <dbReference type="SAM" id="SignalP"/>
    </source>
</evidence>
<feature type="compositionally biased region" description="Low complexity" evidence="1">
    <location>
        <begin position="25"/>
        <end position="39"/>
    </location>
</feature>
<sequence length="186" mass="18929">MRRIVIPALAASALALGALGAYAQGGSPAAGPAERPAAAEQGHGAKAPWMHDRDDGPRGRGMGPDEGRHGMHRGMHGGKHGGMHGGMHRGGPGHSPMMMKMMFAVADADGDGEVSLEEMQEIQARIFRAMDADDSGGLTPEEIRGFMKPERGMGRGMGPGTHGGMGGGMNGGMGGATAPETPPASE</sequence>
<dbReference type="Proteomes" id="UP000199377">
    <property type="component" value="Unassembled WGS sequence"/>
</dbReference>
<dbReference type="Pfam" id="PF13202">
    <property type="entry name" value="EF-hand_5"/>
    <property type="match status" value="2"/>
</dbReference>
<evidence type="ECO:0000256" key="1">
    <source>
        <dbReference type="SAM" id="MobiDB-lite"/>
    </source>
</evidence>
<feature type="compositionally biased region" description="Basic and acidic residues" evidence="1">
    <location>
        <begin position="49"/>
        <end position="67"/>
    </location>
</feature>
<feature type="region of interest" description="Disordered" evidence="1">
    <location>
        <begin position="25"/>
        <end position="67"/>
    </location>
</feature>
<organism evidence="4 5">
    <name type="scientific">Albimonas pacifica</name>
    <dbReference type="NCBI Taxonomy" id="1114924"/>
    <lineage>
        <taxon>Bacteria</taxon>
        <taxon>Pseudomonadati</taxon>
        <taxon>Pseudomonadota</taxon>
        <taxon>Alphaproteobacteria</taxon>
        <taxon>Rhodobacterales</taxon>
        <taxon>Paracoccaceae</taxon>
        <taxon>Albimonas</taxon>
    </lineage>
</organism>
<dbReference type="GO" id="GO:0005509">
    <property type="term" value="F:calcium ion binding"/>
    <property type="evidence" value="ECO:0007669"/>
    <property type="project" value="InterPro"/>
</dbReference>
<feature type="region of interest" description="Disordered" evidence="1">
    <location>
        <begin position="161"/>
        <end position="186"/>
    </location>
</feature>
<gene>
    <name evidence="4" type="ORF">SAMN05216258_1094</name>
</gene>
<evidence type="ECO:0000259" key="3">
    <source>
        <dbReference type="PROSITE" id="PS50222"/>
    </source>
</evidence>
<dbReference type="AlphaFoldDB" id="A0A1I3KL78"/>
<dbReference type="SMART" id="SM00054">
    <property type="entry name" value="EFh"/>
    <property type="match status" value="2"/>
</dbReference>
<dbReference type="RefSeq" id="WP_092862296.1">
    <property type="nucleotide sequence ID" value="NZ_FOQH01000009.1"/>
</dbReference>
<feature type="signal peptide" evidence="2">
    <location>
        <begin position="1"/>
        <end position="23"/>
    </location>
</feature>
<accession>A0A1I3KL78</accession>
<evidence type="ECO:0000313" key="5">
    <source>
        <dbReference type="Proteomes" id="UP000199377"/>
    </source>
</evidence>